<protein>
    <submittedName>
        <fullName evidence="10">EHBP1 protein</fullName>
    </submittedName>
</protein>
<evidence type="ECO:0000256" key="1">
    <source>
        <dbReference type="ARBA" id="ARBA00004177"/>
    </source>
</evidence>
<dbReference type="Gene3D" id="1.10.418.10">
    <property type="entry name" value="Calponin-like domain"/>
    <property type="match status" value="1"/>
</dbReference>
<dbReference type="PROSITE" id="PS50021">
    <property type="entry name" value="CH"/>
    <property type="match status" value="1"/>
</dbReference>
<feature type="region of interest" description="Disordered" evidence="6">
    <location>
        <begin position="672"/>
        <end position="848"/>
    </location>
</feature>
<feature type="coiled-coil region" evidence="5">
    <location>
        <begin position="1069"/>
        <end position="1096"/>
    </location>
</feature>
<feature type="region of interest" description="Disordered" evidence="6">
    <location>
        <begin position="220"/>
        <end position="534"/>
    </location>
</feature>
<dbReference type="Proteomes" id="UP000838412">
    <property type="component" value="Chromosome 4"/>
</dbReference>
<evidence type="ECO:0000256" key="5">
    <source>
        <dbReference type="SAM" id="Coils"/>
    </source>
</evidence>
<feature type="compositionally biased region" description="Basic and acidic residues" evidence="6">
    <location>
        <begin position="450"/>
        <end position="471"/>
    </location>
</feature>
<keyword evidence="3" id="KW-0967">Endosome</keyword>
<feature type="compositionally biased region" description="Basic and acidic residues" evidence="6">
    <location>
        <begin position="421"/>
        <end position="433"/>
    </location>
</feature>
<evidence type="ECO:0000259" key="7">
    <source>
        <dbReference type="PROSITE" id="PS50021"/>
    </source>
</evidence>
<feature type="compositionally biased region" description="Basic and acidic residues" evidence="6">
    <location>
        <begin position="996"/>
        <end position="1006"/>
    </location>
</feature>
<organism evidence="10 11">
    <name type="scientific">Branchiostoma lanceolatum</name>
    <name type="common">Common lancelet</name>
    <name type="synonym">Amphioxus lanceolatum</name>
    <dbReference type="NCBI Taxonomy" id="7740"/>
    <lineage>
        <taxon>Eukaryota</taxon>
        <taxon>Metazoa</taxon>
        <taxon>Chordata</taxon>
        <taxon>Cephalochordata</taxon>
        <taxon>Leptocardii</taxon>
        <taxon>Amphioxiformes</taxon>
        <taxon>Branchiostomatidae</taxon>
        <taxon>Branchiostoma</taxon>
    </lineage>
</organism>
<feature type="compositionally biased region" description="Polar residues" evidence="6">
    <location>
        <begin position="251"/>
        <end position="268"/>
    </location>
</feature>
<evidence type="ECO:0000313" key="10">
    <source>
        <dbReference type="EMBL" id="CAH1262575.1"/>
    </source>
</evidence>
<feature type="compositionally biased region" description="Basic residues" evidence="6">
    <location>
        <begin position="390"/>
        <end position="400"/>
    </location>
</feature>
<comment type="subcellular location">
    <subcellularLocation>
        <location evidence="1">Endosome</location>
    </subcellularLocation>
</comment>
<evidence type="ECO:0000256" key="6">
    <source>
        <dbReference type="SAM" id="MobiDB-lite"/>
    </source>
</evidence>
<accession>A0A8J9ZUZ4</accession>
<feature type="domain" description="BMERB" evidence="9">
    <location>
        <begin position="1042"/>
        <end position="1197"/>
    </location>
</feature>
<feature type="compositionally biased region" description="Acidic residues" evidence="6">
    <location>
        <begin position="185"/>
        <end position="195"/>
    </location>
</feature>
<evidence type="ECO:0000256" key="3">
    <source>
        <dbReference type="ARBA" id="ARBA00022753"/>
    </source>
</evidence>
<proteinExistence type="predicted"/>
<dbReference type="InterPro" id="IPR022735">
    <property type="entry name" value="bMERB_dom"/>
</dbReference>
<dbReference type="EMBL" id="OV696689">
    <property type="protein sequence ID" value="CAH1262575.1"/>
    <property type="molecule type" value="Genomic_DNA"/>
</dbReference>
<feature type="compositionally biased region" description="Polar residues" evidence="6">
    <location>
        <begin position="1011"/>
        <end position="1025"/>
    </location>
</feature>
<dbReference type="InterPro" id="IPR036872">
    <property type="entry name" value="CH_dom_sf"/>
</dbReference>
<dbReference type="Pfam" id="PF10358">
    <property type="entry name" value="NT-C2"/>
    <property type="match status" value="1"/>
</dbReference>
<dbReference type="SMART" id="SM01203">
    <property type="entry name" value="DUF3585"/>
    <property type="match status" value="1"/>
</dbReference>
<feature type="region of interest" description="Disordered" evidence="6">
    <location>
        <begin position="181"/>
        <end position="201"/>
    </location>
</feature>
<name>A0A8J9ZUZ4_BRALA</name>
<dbReference type="SUPFAM" id="SSF47576">
    <property type="entry name" value="Calponin-homology domain, CH-domain"/>
    <property type="match status" value="1"/>
</dbReference>
<evidence type="ECO:0000313" key="11">
    <source>
        <dbReference type="Proteomes" id="UP000838412"/>
    </source>
</evidence>
<dbReference type="OrthoDB" id="5972258at2759"/>
<dbReference type="InterPro" id="IPR019448">
    <property type="entry name" value="NT-C2"/>
</dbReference>
<dbReference type="Pfam" id="PF12130">
    <property type="entry name" value="bMERB_dom"/>
    <property type="match status" value="1"/>
</dbReference>
<evidence type="ECO:0000259" key="9">
    <source>
        <dbReference type="PROSITE" id="PS51848"/>
    </source>
</evidence>
<keyword evidence="2" id="KW-0597">Phosphoprotein</keyword>
<gene>
    <name evidence="10" type="primary">EHBP1</name>
    <name evidence="10" type="ORF">BLAG_LOCUS17573</name>
</gene>
<feature type="compositionally biased region" description="Pro residues" evidence="6">
    <location>
        <begin position="480"/>
        <end position="491"/>
    </location>
</feature>
<feature type="domain" description="C2 NT-type" evidence="8">
    <location>
        <begin position="8"/>
        <end position="158"/>
    </location>
</feature>
<evidence type="ECO:0000259" key="8">
    <source>
        <dbReference type="PROSITE" id="PS51840"/>
    </source>
</evidence>
<feature type="compositionally biased region" description="Polar residues" evidence="6">
    <location>
        <begin position="297"/>
        <end position="309"/>
    </location>
</feature>
<dbReference type="FunFam" id="1.10.418.10:FF:000023">
    <property type="entry name" value="EH domain-binding protein 1 isoform X1"/>
    <property type="match status" value="1"/>
</dbReference>
<dbReference type="PANTHER" id="PTHR23167">
    <property type="entry name" value="CALPONIN HOMOLOGY DOMAIN-CONTAINING PROTEIN DDB_G0272472-RELATED"/>
    <property type="match status" value="1"/>
</dbReference>
<feature type="region of interest" description="Disordered" evidence="6">
    <location>
        <begin position="865"/>
        <end position="899"/>
    </location>
</feature>
<dbReference type="PANTHER" id="PTHR23167:SF46">
    <property type="entry name" value="EPS15 HOMOLOGY DOMAIN CONTAINING PROTEIN-BINDING PROTEIN 1, ISOFORM F"/>
    <property type="match status" value="1"/>
</dbReference>
<dbReference type="Pfam" id="PF00307">
    <property type="entry name" value="CH"/>
    <property type="match status" value="1"/>
</dbReference>
<feature type="domain" description="Calponin-homology (CH)" evidence="7">
    <location>
        <begin position="531"/>
        <end position="636"/>
    </location>
</feature>
<dbReference type="GO" id="GO:0005768">
    <property type="term" value="C:endosome"/>
    <property type="evidence" value="ECO:0007669"/>
    <property type="project" value="UniProtKB-SubCell"/>
</dbReference>
<dbReference type="InterPro" id="IPR001715">
    <property type="entry name" value="CH_dom"/>
</dbReference>
<evidence type="ECO:0000256" key="4">
    <source>
        <dbReference type="ARBA" id="ARBA00023054"/>
    </source>
</evidence>
<feature type="compositionally biased region" description="Basic and acidic residues" evidence="6">
    <location>
        <begin position="494"/>
        <end position="524"/>
    </location>
</feature>
<dbReference type="SMART" id="SM00033">
    <property type="entry name" value="CH"/>
    <property type="match status" value="1"/>
</dbReference>
<reference evidence="10" key="1">
    <citation type="submission" date="2022-01" db="EMBL/GenBank/DDBJ databases">
        <authorList>
            <person name="Braso-Vives M."/>
        </authorList>
    </citation>
    <scope>NUCLEOTIDE SEQUENCE</scope>
</reference>
<feature type="compositionally biased region" description="Acidic residues" evidence="6">
    <location>
        <begin position="314"/>
        <end position="328"/>
    </location>
</feature>
<dbReference type="InterPro" id="IPR050540">
    <property type="entry name" value="F-actin_Monoox_Mical"/>
</dbReference>
<keyword evidence="11" id="KW-1185">Reference proteome</keyword>
<evidence type="ECO:0000256" key="2">
    <source>
        <dbReference type="ARBA" id="ARBA00022553"/>
    </source>
</evidence>
<feature type="compositionally biased region" description="Acidic residues" evidence="6">
    <location>
        <begin position="220"/>
        <end position="229"/>
    </location>
</feature>
<dbReference type="PROSITE" id="PS51840">
    <property type="entry name" value="C2_NT"/>
    <property type="match status" value="1"/>
</dbReference>
<feature type="compositionally biased region" description="Basic and acidic residues" evidence="6">
    <location>
        <begin position="730"/>
        <end position="744"/>
    </location>
</feature>
<feature type="compositionally biased region" description="Basic and acidic residues" evidence="6">
    <location>
        <begin position="329"/>
        <end position="344"/>
    </location>
</feature>
<sequence length="1216" mass="136496">MGSVWKRLQRVNKKAAKFQFIASYQELTVECTKKWQPNKLCVLWTRRIRKNYSKLHTWQPGIKNPYRGAVVWPVPENVEITVTLFQDPNNPEWDDKEWTFVIEDESKTGKRRKLATANINMREYASAIPTQQELKLKLRPLTKKVVSATLHFTLSCVFLREGKATDEDMQSIASLMSFHQPDIGNIDDFEDEETADTSAQREEVNAQYADLMAKLRQIDDEEQEDEGNPFEEPKEVTTATVHNEAVAKPLNDTTSMGAPDATSRNSLSDSRHDNEPVDANQSETNEDDSENAGLPTSLFQKCKVTSSPKASVGDDFEESIPYMDDEEEKNPFAEDIKVPQRKDSLNPFEEPEMTTNPFDEPSKPLNPFDESGSTEGLETAKSEADPLPKVPKRKKKKKKDKDKDSGVDLSRYLFGFGGGGDKVKGSKDSKPCEVEEELDESNPFHTPPSPKEEKSVDIVKRKSSEGKKEQKTPSPKKQAPRPPSPKTPTPKPRSSLEKKESQKESPKEIDTSQAEKENKTEESTLKASKKPSATQDLLEWCKEATKGYRGVKVTNFTTSWRNGLAFCAILHHFQPNMIDFSSLSPHDIKGNNKKAYEGFAEVGIPKLLEPSDMVLLAVPDKLTVMTYLYQIRTHFTGQELEVVGLEDSSQNSKYIVGSFSTDEAISPDTFNQEVIGSREPEETENGQDLGGVEPTTEPDVPSSPTSHGPESPEGMANGEVSERKRRKSGSKKDRLRSGSVEGEKKRHTSGSGSEGPGSPVSEDQVNGEDEGDKKKSPAKFGFSYTPSFGKGELAQKLRSSFKRKSKDHDKEPDTDTTEETTKTKRTLPQIPKSASFQDGPLSRHDELKERARLLLEQARKDAIEKKSAAIQRRATDSARPVNLESPDEEDEEERQRQLRERARLLIAEARAGINKPQLSGLDSSTSPHKGVTRSVSAAGALNRMSSGRGSASRADLKLKKLMLARPGLANTLADTANKLEKERNYEPGAVIYVGREGSKKSTKGGEGDSPSKVSPTSRTKLQSFSDIMEGRAASPLTEENEPQQEPEEQDMLSASEYVTGELCALDNEQDQIDDRAAALEKQLRTAMNDKASNKEDEERLMQEWFLLVNKKNALIRRQTQLNILVKEDDLEKRFDLLNRELRSMMALEEWEKTEAQQQREKRLLEELVYLVNKRDELVQKLDEQERVAVEEEEHVTTTLERNKGNLVKEEKNCVIQ</sequence>
<dbReference type="AlphaFoldDB" id="A0A8J9ZUZ4"/>
<feature type="compositionally biased region" description="Polar residues" evidence="6">
    <location>
        <begin position="916"/>
        <end position="927"/>
    </location>
</feature>
<feature type="coiled-coil region" evidence="5">
    <location>
        <begin position="1147"/>
        <end position="1194"/>
    </location>
</feature>
<feature type="region of interest" description="Disordered" evidence="6">
    <location>
        <begin position="974"/>
        <end position="1026"/>
    </location>
</feature>
<feature type="region of interest" description="Disordered" evidence="6">
    <location>
        <begin position="916"/>
        <end position="953"/>
    </location>
</feature>
<dbReference type="PROSITE" id="PS51848">
    <property type="entry name" value="BMERB"/>
    <property type="match status" value="1"/>
</dbReference>
<keyword evidence="4 5" id="KW-0175">Coiled coil</keyword>
<dbReference type="CDD" id="cd21254">
    <property type="entry name" value="CH_EHBP1"/>
    <property type="match status" value="1"/>
</dbReference>